<feature type="region of interest" description="Disordered" evidence="1">
    <location>
        <begin position="95"/>
        <end position="117"/>
    </location>
</feature>
<dbReference type="STRING" id="1661398.A0A482W017"/>
<reference evidence="3 4" key="1">
    <citation type="submission" date="2017-03" db="EMBL/GenBank/DDBJ databases">
        <title>Genome of the blue death feigning beetle - Asbolus verrucosus.</title>
        <authorList>
            <person name="Rider S.D."/>
        </authorList>
    </citation>
    <scope>NUCLEOTIDE SEQUENCE [LARGE SCALE GENOMIC DNA]</scope>
    <source>
        <strain evidence="3">Butters</strain>
        <tissue evidence="3">Head and leg muscle</tissue>
    </source>
</reference>
<evidence type="ECO:0000256" key="1">
    <source>
        <dbReference type="SAM" id="MobiDB-lite"/>
    </source>
</evidence>
<dbReference type="Proteomes" id="UP000292052">
    <property type="component" value="Unassembled WGS sequence"/>
</dbReference>
<gene>
    <name evidence="3" type="ORF">BDFB_009456</name>
</gene>
<proteinExistence type="predicted"/>
<keyword evidence="4" id="KW-1185">Reference proteome</keyword>
<evidence type="ECO:0000313" key="4">
    <source>
        <dbReference type="Proteomes" id="UP000292052"/>
    </source>
</evidence>
<evidence type="ECO:0000313" key="3">
    <source>
        <dbReference type="EMBL" id="RZC38356.1"/>
    </source>
</evidence>
<feature type="compositionally biased region" description="Low complexity" evidence="1">
    <location>
        <begin position="95"/>
        <end position="104"/>
    </location>
</feature>
<organism evidence="3 4">
    <name type="scientific">Asbolus verrucosus</name>
    <name type="common">Desert ironclad beetle</name>
    <dbReference type="NCBI Taxonomy" id="1661398"/>
    <lineage>
        <taxon>Eukaryota</taxon>
        <taxon>Metazoa</taxon>
        <taxon>Ecdysozoa</taxon>
        <taxon>Arthropoda</taxon>
        <taxon>Hexapoda</taxon>
        <taxon>Insecta</taxon>
        <taxon>Pterygota</taxon>
        <taxon>Neoptera</taxon>
        <taxon>Endopterygota</taxon>
        <taxon>Coleoptera</taxon>
        <taxon>Polyphaga</taxon>
        <taxon>Cucujiformia</taxon>
        <taxon>Tenebrionidae</taxon>
        <taxon>Pimeliinae</taxon>
        <taxon>Asbolus</taxon>
    </lineage>
</organism>
<protein>
    <recommendedName>
        <fullName evidence="2">Tf2-1-like SH3-like domain-containing protein</fullName>
    </recommendedName>
</protein>
<feature type="domain" description="Tf2-1-like SH3-like" evidence="2">
    <location>
        <begin position="29"/>
        <end position="92"/>
    </location>
</feature>
<dbReference type="Pfam" id="PF24626">
    <property type="entry name" value="SH3_Tf2-1"/>
    <property type="match status" value="1"/>
</dbReference>
<name>A0A482W017_ASBVE</name>
<dbReference type="OrthoDB" id="6817932at2759"/>
<comment type="caution">
    <text evidence="3">The sequence shown here is derived from an EMBL/GenBank/DDBJ whole genome shotgun (WGS) entry which is preliminary data.</text>
</comment>
<feature type="compositionally biased region" description="Basic and acidic residues" evidence="1">
    <location>
        <begin position="16"/>
        <end position="30"/>
    </location>
</feature>
<accession>A0A482W017</accession>
<dbReference type="InterPro" id="IPR056924">
    <property type="entry name" value="SH3_Tf2-1"/>
</dbReference>
<sequence length="117" mass="13377">MSNGILYRYSPEADNADQRRRSGPEFDPGDKVWVATHVKSNTDHKTTSKFVPKRDGPYIVKRRISETSYEIAELKPPHRCLGKYHVSALTPYIGPENVPEPVVPIRRRGRPPKRTNP</sequence>
<feature type="compositionally biased region" description="Basic residues" evidence="1">
    <location>
        <begin position="105"/>
        <end position="117"/>
    </location>
</feature>
<dbReference type="EMBL" id="QDEB01044119">
    <property type="protein sequence ID" value="RZC38356.1"/>
    <property type="molecule type" value="Genomic_DNA"/>
</dbReference>
<feature type="region of interest" description="Disordered" evidence="1">
    <location>
        <begin position="1"/>
        <end position="30"/>
    </location>
</feature>
<dbReference type="AlphaFoldDB" id="A0A482W017"/>
<evidence type="ECO:0000259" key="2">
    <source>
        <dbReference type="Pfam" id="PF24626"/>
    </source>
</evidence>